<keyword evidence="2" id="KW-0539">Nucleus</keyword>
<dbReference type="Gene3D" id="1.10.1170.10">
    <property type="entry name" value="Inhibitor Of Apoptosis Protein (2mihbC-IAP-1), Chain A"/>
    <property type="match status" value="1"/>
</dbReference>
<proteinExistence type="predicted"/>
<feature type="domain" description="C3HC-type" evidence="3">
    <location>
        <begin position="39"/>
        <end position="134"/>
    </location>
</feature>
<comment type="subcellular location">
    <subcellularLocation>
        <location evidence="1">Nucleus</location>
    </subcellularLocation>
</comment>
<evidence type="ECO:0000256" key="2">
    <source>
        <dbReference type="ARBA" id="ARBA00023242"/>
    </source>
</evidence>
<evidence type="ECO:0000313" key="5">
    <source>
        <dbReference type="Proteomes" id="UP001328107"/>
    </source>
</evidence>
<dbReference type="InterPro" id="IPR012935">
    <property type="entry name" value="NuBaID_N"/>
</dbReference>
<dbReference type="AlphaFoldDB" id="A0AAN5CP98"/>
<comment type="caution">
    <text evidence="4">The sequence shown here is derived from an EMBL/GenBank/DDBJ whole genome shotgun (WGS) entry which is preliminary data.</text>
</comment>
<gene>
    <name evidence="4" type="ORF">PMAYCL1PPCAC_18157</name>
</gene>
<reference evidence="5" key="1">
    <citation type="submission" date="2022-10" db="EMBL/GenBank/DDBJ databases">
        <title>Genome assembly of Pristionchus species.</title>
        <authorList>
            <person name="Yoshida K."/>
            <person name="Sommer R.J."/>
        </authorList>
    </citation>
    <scope>NUCLEOTIDE SEQUENCE [LARGE SCALE GENOMIC DNA]</scope>
    <source>
        <strain evidence="5">RS5460</strain>
    </source>
</reference>
<feature type="non-terminal residue" evidence="4">
    <location>
        <position position="276"/>
    </location>
</feature>
<evidence type="ECO:0000313" key="4">
    <source>
        <dbReference type="EMBL" id="GMR47962.1"/>
    </source>
</evidence>
<dbReference type="Proteomes" id="UP001328107">
    <property type="component" value="Unassembled WGS sequence"/>
</dbReference>
<organism evidence="4 5">
    <name type="scientific">Pristionchus mayeri</name>
    <dbReference type="NCBI Taxonomy" id="1317129"/>
    <lineage>
        <taxon>Eukaryota</taxon>
        <taxon>Metazoa</taxon>
        <taxon>Ecdysozoa</taxon>
        <taxon>Nematoda</taxon>
        <taxon>Chromadorea</taxon>
        <taxon>Rhabditida</taxon>
        <taxon>Rhabditina</taxon>
        <taxon>Diplogasteromorpha</taxon>
        <taxon>Diplogasteroidea</taxon>
        <taxon>Neodiplogasteridae</taxon>
        <taxon>Pristionchus</taxon>
    </lineage>
</organism>
<keyword evidence="5" id="KW-1185">Reference proteome</keyword>
<name>A0AAN5CP98_9BILA</name>
<dbReference type="SUPFAM" id="SSF57924">
    <property type="entry name" value="Inhibitor of apoptosis (IAP) repeat"/>
    <property type="match status" value="1"/>
</dbReference>
<accession>A0AAN5CP98</accession>
<dbReference type="Pfam" id="PF07967">
    <property type="entry name" value="zf-C3HC"/>
    <property type="match status" value="1"/>
</dbReference>
<sequence>EFNQSSRILGLKRKALDQINLLLNSGLASSKRLRKDDDSVENFRIRLATFHAGKWQNGKELNPRRLAERGWKLVDASKKTIKCDSCGFYLNTTLPDITTVDIKVYNRCLRKVYESLDTCHEKTCTARSRRPNFFPHLNDKSELKSELYAQLDKIKDVEMHRHTAVNEEMLDTAAILKIFPDESIDQRLKTLVLTGWEKKDSSNVHCSLCLRTMSLDVSFIPSGSHYSWCPYLDLHNHPLDIPQWKVIINTVSHTTSSLDESLSISRRLLNSSLLRS</sequence>
<feature type="non-terminal residue" evidence="4">
    <location>
        <position position="1"/>
    </location>
</feature>
<dbReference type="GO" id="GO:0005634">
    <property type="term" value="C:nucleus"/>
    <property type="evidence" value="ECO:0007669"/>
    <property type="project" value="UniProtKB-SubCell"/>
</dbReference>
<protein>
    <recommendedName>
        <fullName evidence="3">C3HC-type domain-containing protein</fullName>
    </recommendedName>
</protein>
<dbReference type="EMBL" id="BTRK01000004">
    <property type="protein sequence ID" value="GMR47962.1"/>
    <property type="molecule type" value="Genomic_DNA"/>
</dbReference>
<evidence type="ECO:0000256" key="1">
    <source>
        <dbReference type="ARBA" id="ARBA00004123"/>
    </source>
</evidence>
<evidence type="ECO:0000259" key="3">
    <source>
        <dbReference type="Pfam" id="PF07967"/>
    </source>
</evidence>
<dbReference type="GO" id="GO:0008270">
    <property type="term" value="F:zinc ion binding"/>
    <property type="evidence" value="ECO:0007669"/>
    <property type="project" value="InterPro"/>
</dbReference>